<gene>
    <name evidence="1" type="ORF">BPA30113_07276</name>
</gene>
<evidence type="ECO:0000313" key="2">
    <source>
        <dbReference type="Proteomes" id="UP000494330"/>
    </source>
</evidence>
<dbReference type="AlphaFoldDB" id="A0A6J5ELW7"/>
<proteinExistence type="predicted"/>
<organism evidence="1 2">
    <name type="scientific">Burkholderia paludis</name>
    <dbReference type="NCBI Taxonomy" id="1506587"/>
    <lineage>
        <taxon>Bacteria</taxon>
        <taxon>Pseudomonadati</taxon>
        <taxon>Pseudomonadota</taxon>
        <taxon>Betaproteobacteria</taxon>
        <taxon>Burkholderiales</taxon>
        <taxon>Burkholderiaceae</taxon>
        <taxon>Burkholderia</taxon>
        <taxon>Burkholderia cepacia complex</taxon>
    </lineage>
</organism>
<dbReference type="EMBL" id="CABVQD010000051">
    <property type="protein sequence ID" value="VWC45621.1"/>
    <property type="molecule type" value="Genomic_DNA"/>
</dbReference>
<reference evidence="1 2" key="1">
    <citation type="submission" date="2019-09" db="EMBL/GenBank/DDBJ databases">
        <authorList>
            <person name="Depoorter E."/>
        </authorList>
    </citation>
    <scope>NUCLEOTIDE SEQUENCE [LARGE SCALE GENOMIC DNA]</scope>
    <source>
        <strain evidence="1">LMG 30113</strain>
    </source>
</reference>
<name>A0A6J5ELW7_9BURK</name>
<evidence type="ECO:0000313" key="1">
    <source>
        <dbReference type="EMBL" id="VWC45621.1"/>
    </source>
</evidence>
<dbReference type="Proteomes" id="UP000494330">
    <property type="component" value="Unassembled WGS sequence"/>
</dbReference>
<accession>A0A6J5ELW7</accession>
<sequence>MAAFADVHVLLHTYAAYFTAVPERARDAQ</sequence>
<protein>
    <submittedName>
        <fullName evidence="1">Fusaric acid resistance protein</fullName>
    </submittedName>
</protein>
<keyword evidence="2" id="KW-1185">Reference proteome</keyword>